<evidence type="ECO:0000313" key="1">
    <source>
        <dbReference type="EMBL" id="MEJ8669493.1"/>
    </source>
</evidence>
<accession>A0ABU8UKQ2</accession>
<keyword evidence="2" id="KW-1185">Reference proteome</keyword>
<evidence type="ECO:0008006" key="3">
    <source>
        <dbReference type="Google" id="ProtNLM"/>
    </source>
</evidence>
<evidence type="ECO:0000313" key="2">
    <source>
        <dbReference type="Proteomes" id="UP001376459"/>
    </source>
</evidence>
<dbReference type="EMBL" id="JBBKAK010000001">
    <property type="protein sequence ID" value="MEJ8669493.1"/>
    <property type="molecule type" value="Genomic_DNA"/>
</dbReference>
<sequence length="230" mass="25767">MVLPSWRNENLGSMVRGALWLESVVGEGNTFTKAQLRAAFPNLSQIDRRLRDLRDYGWKINTSRDDPTLEQQEQRYVAKGAEVWIPGQAKAPKHKSSITATQRARVMRADNFLCRSCGIASGEEYGDGVEQSQLNVARRKVVLPEGKTEYQLVTECRRCGAGGGADREVDLEALLELVETLSPMERRIFAGWIAADQRSLSPIDRVWGIYRSLPEQSRAAVAEALDDMDN</sequence>
<reference evidence="1 2" key="1">
    <citation type="submission" date="2024-03" db="EMBL/GenBank/DDBJ databases">
        <title>Novel Streptomyces species of biotechnological and ecological value are a feature of Machair soil.</title>
        <authorList>
            <person name="Prole J.R."/>
            <person name="Goodfellow M."/>
            <person name="Allenby N."/>
            <person name="Ward A.C."/>
        </authorList>
    </citation>
    <scope>NUCLEOTIDE SEQUENCE [LARGE SCALE GENOMIC DNA]</scope>
    <source>
        <strain evidence="1 2">MS1.AVA.1</strain>
    </source>
</reference>
<organism evidence="1 2">
    <name type="scientific">Streptomyces machairae</name>
    <dbReference type="NCBI Taxonomy" id="3134109"/>
    <lineage>
        <taxon>Bacteria</taxon>
        <taxon>Bacillati</taxon>
        <taxon>Actinomycetota</taxon>
        <taxon>Actinomycetes</taxon>
        <taxon>Kitasatosporales</taxon>
        <taxon>Streptomycetaceae</taxon>
        <taxon>Streptomyces</taxon>
    </lineage>
</organism>
<proteinExistence type="predicted"/>
<comment type="caution">
    <text evidence="1">The sequence shown here is derived from an EMBL/GenBank/DDBJ whole genome shotgun (WGS) entry which is preliminary data.</text>
</comment>
<gene>
    <name evidence="1" type="ORF">WKI71_16940</name>
</gene>
<protein>
    <recommendedName>
        <fullName evidence="3">HNH endonuclease</fullName>
    </recommendedName>
</protein>
<name>A0ABU8UKQ2_9ACTN</name>
<dbReference type="Proteomes" id="UP001376459">
    <property type="component" value="Unassembled WGS sequence"/>
</dbReference>